<proteinExistence type="predicted"/>
<dbReference type="Proteomes" id="UP000006772">
    <property type="component" value="Unassembled WGS sequence"/>
</dbReference>
<dbReference type="AlphaFoldDB" id="A0AAI9N4T9"/>
<protein>
    <submittedName>
        <fullName evidence="3">4-hydroxyphenylacetate 3-monooxygenase small subunit</fullName>
    </submittedName>
</protein>
<sequence>MKKDFRDAMARLSAAVNIITTDGPAGRAAMTVSAVSSVSDDPATVLVCINVKSAAHATLVGNGRLCINILTAHQEELARMIAGMTGVAPEERMRQVQWITGDYGQPVLPDALAVLEGDIVLQQQAGTHSVLFVEVRHIRLASTAEDGLAYFGRRFHRIAAEVAEAALAA</sequence>
<dbReference type="SUPFAM" id="SSF50475">
    <property type="entry name" value="FMN-binding split barrel"/>
    <property type="match status" value="1"/>
</dbReference>
<dbReference type="Pfam" id="PF01613">
    <property type="entry name" value="Flavin_Reduct"/>
    <property type="match status" value="1"/>
</dbReference>
<evidence type="ECO:0000313" key="4">
    <source>
        <dbReference type="Proteomes" id="UP000006772"/>
    </source>
</evidence>
<dbReference type="GO" id="GO:0042602">
    <property type="term" value="F:riboflavin reductase (NADPH) activity"/>
    <property type="evidence" value="ECO:0007669"/>
    <property type="project" value="TreeGrafter"/>
</dbReference>
<dbReference type="PANTHER" id="PTHR30466:SF1">
    <property type="entry name" value="FMN REDUCTASE (NADH) RUTF"/>
    <property type="match status" value="1"/>
</dbReference>
<dbReference type="GO" id="GO:0010181">
    <property type="term" value="F:FMN binding"/>
    <property type="evidence" value="ECO:0007669"/>
    <property type="project" value="InterPro"/>
</dbReference>
<dbReference type="PANTHER" id="PTHR30466">
    <property type="entry name" value="FLAVIN REDUCTASE"/>
    <property type="match status" value="1"/>
</dbReference>
<keyword evidence="1" id="KW-0560">Oxidoreductase</keyword>
<dbReference type="EMBL" id="AEEC02000006">
    <property type="protein sequence ID" value="EOA05634.1"/>
    <property type="molecule type" value="Genomic_DNA"/>
</dbReference>
<organism evidence="3 4">
    <name type="scientific">Herbaspirillum frisingense GSF30</name>
    <dbReference type="NCBI Taxonomy" id="864073"/>
    <lineage>
        <taxon>Bacteria</taxon>
        <taxon>Pseudomonadati</taxon>
        <taxon>Pseudomonadota</taxon>
        <taxon>Betaproteobacteria</taxon>
        <taxon>Burkholderiales</taxon>
        <taxon>Oxalobacteraceae</taxon>
        <taxon>Herbaspirillum</taxon>
    </lineage>
</organism>
<dbReference type="GO" id="GO:0006208">
    <property type="term" value="P:pyrimidine nucleobase catabolic process"/>
    <property type="evidence" value="ECO:0007669"/>
    <property type="project" value="TreeGrafter"/>
</dbReference>
<accession>A0AAI9N4T9</accession>
<dbReference type="InterPro" id="IPR050268">
    <property type="entry name" value="NADH-dep_flavin_reductase"/>
</dbReference>
<dbReference type="RefSeq" id="WP_006462381.1">
    <property type="nucleotide sequence ID" value="NZ_AEEC02000006.1"/>
</dbReference>
<gene>
    <name evidence="3" type="ORF">HFRIS_006063</name>
</gene>
<evidence type="ECO:0000313" key="3">
    <source>
        <dbReference type="EMBL" id="EOA05634.1"/>
    </source>
</evidence>
<feature type="domain" description="Flavin reductase like" evidence="2">
    <location>
        <begin position="9"/>
        <end position="157"/>
    </location>
</feature>
<dbReference type="Gene3D" id="2.30.110.10">
    <property type="entry name" value="Electron Transport, Fmn-binding Protein, Chain A"/>
    <property type="match status" value="1"/>
</dbReference>
<name>A0AAI9N4T9_9BURK</name>
<dbReference type="InterPro" id="IPR012349">
    <property type="entry name" value="Split_barrel_FMN-bd"/>
</dbReference>
<dbReference type="InterPro" id="IPR002563">
    <property type="entry name" value="Flavin_Rdtase-like_dom"/>
</dbReference>
<reference evidence="3 4" key="1">
    <citation type="journal article" date="2013" name="Front. Microbiol.">
        <title>The genome of the endophytic bacterium H. frisingense GSF30(T) identifies diverse strategies in the Herbaspirillum genus to interact with plants.</title>
        <authorList>
            <person name="Straub D."/>
            <person name="Rothballer M."/>
            <person name="Hartmann A."/>
            <person name="Ludewig U."/>
        </authorList>
    </citation>
    <scope>NUCLEOTIDE SEQUENCE [LARGE SCALE GENOMIC DNA]</scope>
    <source>
        <strain evidence="3 4">GSF30</strain>
    </source>
</reference>
<dbReference type="SMART" id="SM00903">
    <property type="entry name" value="Flavin_Reduct"/>
    <property type="match status" value="1"/>
</dbReference>
<evidence type="ECO:0000256" key="1">
    <source>
        <dbReference type="ARBA" id="ARBA00023002"/>
    </source>
</evidence>
<evidence type="ECO:0000259" key="2">
    <source>
        <dbReference type="SMART" id="SM00903"/>
    </source>
</evidence>
<comment type="caution">
    <text evidence="3">The sequence shown here is derived from an EMBL/GenBank/DDBJ whole genome shotgun (WGS) entry which is preliminary data.</text>
</comment>